<sequence>MSRRKTPEQQAAWSELLLLINDPEWYLDREKSDRHKTLMKIILADDKDDSSKSKKEKYQDYLNKRPGMEKKIVEMIKQGKTIAQIHEVYTIDRKIFAYVRHKHQLPKFRKLVVPTAEELEKSYKSGGWKKASRDFGASQGTIYQWMRKYGIERNYVINEMED</sequence>
<evidence type="ECO:0000313" key="1">
    <source>
        <dbReference type="EMBL" id="RVU93673.1"/>
    </source>
</evidence>
<dbReference type="EMBL" id="RYZS01000001">
    <property type="protein sequence ID" value="RVU93673.1"/>
    <property type="molecule type" value="Genomic_DNA"/>
</dbReference>
<organism evidence="1 2">
    <name type="scientific">Enterococcus avium</name>
    <name type="common">Streptococcus avium</name>
    <dbReference type="NCBI Taxonomy" id="33945"/>
    <lineage>
        <taxon>Bacteria</taxon>
        <taxon>Bacillati</taxon>
        <taxon>Bacillota</taxon>
        <taxon>Bacilli</taxon>
        <taxon>Lactobacillales</taxon>
        <taxon>Enterococcaceae</taxon>
        <taxon>Enterococcus</taxon>
    </lineage>
</organism>
<comment type="caution">
    <text evidence="1">The sequence shown here is derived from an EMBL/GenBank/DDBJ whole genome shotgun (WGS) entry which is preliminary data.</text>
</comment>
<proteinExistence type="predicted"/>
<accession>A0A437UJ54</accession>
<dbReference type="Proteomes" id="UP000288388">
    <property type="component" value="Unassembled WGS sequence"/>
</dbReference>
<protein>
    <submittedName>
        <fullName evidence="1">Uncharacterized protein</fullName>
    </submittedName>
</protein>
<reference evidence="1 2" key="1">
    <citation type="submission" date="2018-12" db="EMBL/GenBank/DDBJ databases">
        <title>A novel vanA-carrying plasmid in a clinical isolate of Enterococcus avium.</title>
        <authorList>
            <person name="Bernasconi O.J."/>
            <person name="Luzzaro F."/>
            <person name="Endimiani A."/>
        </authorList>
    </citation>
    <scope>NUCLEOTIDE SEQUENCE [LARGE SCALE GENOMIC DNA]</scope>
    <source>
        <strain evidence="1 2">LC0559/18</strain>
    </source>
</reference>
<gene>
    <name evidence="1" type="ORF">EK398_01665</name>
</gene>
<dbReference type="RefSeq" id="WP_127978110.1">
    <property type="nucleotide sequence ID" value="NZ_RYZS01000001.1"/>
</dbReference>
<name>A0A437UJ54_ENTAV</name>
<evidence type="ECO:0000313" key="2">
    <source>
        <dbReference type="Proteomes" id="UP000288388"/>
    </source>
</evidence>
<dbReference type="AlphaFoldDB" id="A0A437UJ54"/>